<gene>
    <name evidence="2" type="ORF">EAH78_00300</name>
</gene>
<feature type="signal peptide" evidence="1">
    <location>
        <begin position="1"/>
        <end position="22"/>
    </location>
</feature>
<evidence type="ECO:0000313" key="2">
    <source>
        <dbReference type="EMBL" id="TPG81379.1"/>
    </source>
</evidence>
<keyword evidence="1" id="KW-0732">Signal</keyword>
<dbReference type="EMBL" id="RCZE01000001">
    <property type="protein sequence ID" value="TPG81379.1"/>
    <property type="molecule type" value="Genomic_DNA"/>
</dbReference>
<evidence type="ECO:0000313" key="3">
    <source>
        <dbReference type="Proteomes" id="UP000317933"/>
    </source>
</evidence>
<feature type="chain" id="PRO_5021286126" description="Secreted protein" evidence="1">
    <location>
        <begin position="23"/>
        <end position="91"/>
    </location>
</feature>
<organism evidence="2 3">
    <name type="scientific">Pseudomonas arsenicoxydans</name>
    <dbReference type="NCBI Taxonomy" id="702115"/>
    <lineage>
        <taxon>Bacteria</taxon>
        <taxon>Pseudomonadati</taxon>
        <taxon>Pseudomonadota</taxon>
        <taxon>Gammaproteobacteria</taxon>
        <taxon>Pseudomonadales</taxon>
        <taxon>Pseudomonadaceae</taxon>
        <taxon>Pseudomonas</taxon>
    </lineage>
</organism>
<protein>
    <recommendedName>
        <fullName evidence="4">Secreted protein</fullName>
    </recommendedName>
</protein>
<evidence type="ECO:0008006" key="4">
    <source>
        <dbReference type="Google" id="ProtNLM"/>
    </source>
</evidence>
<dbReference type="RefSeq" id="WP_140663976.1">
    <property type="nucleotide sequence ID" value="NZ_RCZE01000001.1"/>
</dbReference>
<sequence length="91" mass="9784">MKRSVLFGLFVTASLLASPSFAAEKDLCSVNLQTIDNAQTQVPQEMLEQVADSVKQAQADHAKGTKEGTQACIDETNETIKMIKDANKGGK</sequence>
<accession>A0A502I2Z8</accession>
<reference evidence="2 3" key="1">
    <citation type="journal article" date="2019" name="Environ. Microbiol.">
        <title>Species interactions and distinct microbial communities in high Arctic permafrost affected cryosols are associated with the CH4 and CO2 gas fluxes.</title>
        <authorList>
            <person name="Altshuler I."/>
            <person name="Hamel J."/>
            <person name="Turney S."/>
            <person name="Magnuson E."/>
            <person name="Levesque R."/>
            <person name="Greer C."/>
            <person name="Whyte L.G."/>
        </authorList>
    </citation>
    <scope>NUCLEOTIDE SEQUENCE [LARGE SCALE GENOMIC DNA]</scope>
    <source>
        <strain evidence="2 3">E3</strain>
    </source>
</reference>
<name>A0A502I2Z8_9PSED</name>
<dbReference type="AlphaFoldDB" id="A0A502I2Z8"/>
<comment type="caution">
    <text evidence="2">The sequence shown here is derived from an EMBL/GenBank/DDBJ whole genome shotgun (WGS) entry which is preliminary data.</text>
</comment>
<dbReference type="Proteomes" id="UP000317933">
    <property type="component" value="Unassembled WGS sequence"/>
</dbReference>
<proteinExistence type="predicted"/>
<evidence type="ECO:0000256" key="1">
    <source>
        <dbReference type="SAM" id="SignalP"/>
    </source>
</evidence>